<feature type="domain" description="DUF8040" evidence="1">
    <location>
        <begin position="1"/>
        <end position="52"/>
    </location>
</feature>
<dbReference type="InterPro" id="IPR045249">
    <property type="entry name" value="HARBI1-like"/>
</dbReference>
<dbReference type="EMBL" id="KV417763">
    <property type="protein sequence ID" value="KZP07057.1"/>
    <property type="molecule type" value="Genomic_DNA"/>
</dbReference>
<reference evidence="2 3" key="1">
    <citation type="journal article" date="2016" name="Mol. Biol. Evol.">
        <title>Comparative Genomics of Early-Diverging Mushroom-Forming Fungi Provides Insights into the Origins of Lignocellulose Decay Capabilities.</title>
        <authorList>
            <person name="Nagy L.G."/>
            <person name="Riley R."/>
            <person name="Tritt A."/>
            <person name="Adam C."/>
            <person name="Daum C."/>
            <person name="Floudas D."/>
            <person name="Sun H."/>
            <person name="Yadav J.S."/>
            <person name="Pangilinan J."/>
            <person name="Larsson K.H."/>
            <person name="Matsuura K."/>
            <person name="Barry K."/>
            <person name="Labutti K."/>
            <person name="Kuo R."/>
            <person name="Ohm R.A."/>
            <person name="Bhattacharya S.S."/>
            <person name="Shirouzu T."/>
            <person name="Yoshinaga Y."/>
            <person name="Martin F.M."/>
            <person name="Grigoriev I.V."/>
            <person name="Hibbett D.S."/>
        </authorList>
    </citation>
    <scope>NUCLEOTIDE SEQUENCE [LARGE SCALE GENOMIC DNA]</scope>
    <source>
        <strain evidence="2 3">CBS 109695</strain>
    </source>
</reference>
<evidence type="ECO:0000313" key="2">
    <source>
        <dbReference type="EMBL" id="KZP07057.1"/>
    </source>
</evidence>
<accession>A0A167XC72</accession>
<dbReference type="Pfam" id="PF26138">
    <property type="entry name" value="DUF8040"/>
    <property type="match status" value="1"/>
</dbReference>
<feature type="non-terminal residue" evidence="2">
    <location>
        <position position="1"/>
    </location>
</feature>
<feature type="non-terminal residue" evidence="2">
    <location>
        <position position="99"/>
    </location>
</feature>
<dbReference type="InterPro" id="IPR058353">
    <property type="entry name" value="DUF8040"/>
</dbReference>
<dbReference type="STRING" id="436010.A0A167XC72"/>
<dbReference type="Proteomes" id="UP000076532">
    <property type="component" value="Unassembled WGS sequence"/>
</dbReference>
<dbReference type="AlphaFoldDB" id="A0A167XC72"/>
<dbReference type="OrthoDB" id="1681765at2759"/>
<proteinExistence type="predicted"/>
<organism evidence="2 3">
    <name type="scientific">Athelia psychrophila</name>
    <dbReference type="NCBI Taxonomy" id="1759441"/>
    <lineage>
        <taxon>Eukaryota</taxon>
        <taxon>Fungi</taxon>
        <taxon>Dikarya</taxon>
        <taxon>Basidiomycota</taxon>
        <taxon>Agaricomycotina</taxon>
        <taxon>Agaricomycetes</taxon>
        <taxon>Agaricomycetidae</taxon>
        <taxon>Atheliales</taxon>
        <taxon>Atheliaceae</taxon>
        <taxon>Athelia</taxon>
    </lineage>
</organism>
<gene>
    <name evidence="2" type="ORF">FIBSPDRAFT_716252</name>
</gene>
<sequence>LHDTRWVSAEEQLAIFMHLAVMGNAQQHLEERFQCSPYTLSKSIHRILNLLTSSEFYNSYIRLPTSTTPLALEIHDDLKLYPFFKDCIGSIDGTHLDAF</sequence>
<keyword evidence="3" id="KW-1185">Reference proteome</keyword>
<protein>
    <recommendedName>
        <fullName evidence="1">DUF8040 domain-containing protein</fullName>
    </recommendedName>
</protein>
<evidence type="ECO:0000313" key="3">
    <source>
        <dbReference type="Proteomes" id="UP000076532"/>
    </source>
</evidence>
<dbReference type="PANTHER" id="PTHR22930:SF259">
    <property type="entry name" value="OS08G0106900 PROTEIN"/>
    <property type="match status" value="1"/>
</dbReference>
<evidence type="ECO:0000259" key="1">
    <source>
        <dbReference type="Pfam" id="PF26138"/>
    </source>
</evidence>
<name>A0A167XC72_9AGAM</name>
<dbReference type="PANTHER" id="PTHR22930">
    <property type="match status" value="1"/>
</dbReference>